<accession>A0AC34G513</accession>
<sequence>MIKNPAKDYYVYIKARDESLHFIACDVKTQRPKDKMLKFSSGKNFVDGITKFFPKQFKVVILNIFKFKNHGYSSNYEFCKAIHEKFNYLKIPHTFISINQKVQSTILTTSKLTANIGDYVVILSTPPSSHDKYIIREYEFTEIGYEQRNCRLINVTEACRENIIGSNNPVKIVGYDIHPTAITIIKNLLKSENLIFIDIENCKTVVQQFICNMAKWIQNKNLNKFYVTPMTTTKYFVAGMVGDVVYNIITVDYATNLPVVKAVMVSKTIQDYSVLLGKEKGLEIIETEQLQKDCHKTKLTFKIDDEYFFSCTIKKVIIPEIQALLKTLDENQKEKIPVIGFWDNSSVICVSKNGGNYEFAEKWNGLYGKELFIYFNKPTFNPQSIVPFVTKMNTVVYDILKIISMPADNIQIDENWKFTFSKDTENHIMLEFDNFEGKREVTTPIFLMAMLLRQHLKAIKTETRGVKSGRPA</sequence>
<protein>
    <submittedName>
        <fullName evidence="2">Uncharacterized protein</fullName>
    </submittedName>
</protein>
<evidence type="ECO:0000313" key="1">
    <source>
        <dbReference type="Proteomes" id="UP000887579"/>
    </source>
</evidence>
<reference evidence="2" key="1">
    <citation type="submission" date="2022-11" db="UniProtKB">
        <authorList>
            <consortium name="WormBaseParasite"/>
        </authorList>
    </citation>
    <scope>IDENTIFICATION</scope>
</reference>
<evidence type="ECO:0000313" key="2">
    <source>
        <dbReference type="WBParaSite" id="ES5_v2.g24589.t1"/>
    </source>
</evidence>
<dbReference type="WBParaSite" id="ES5_v2.g24589.t1">
    <property type="protein sequence ID" value="ES5_v2.g24589.t1"/>
    <property type="gene ID" value="ES5_v2.g24589"/>
</dbReference>
<organism evidence="1 2">
    <name type="scientific">Panagrolaimus sp. ES5</name>
    <dbReference type="NCBI Taxonomy" id="591445"/>
    <lineage>
        <taxon>Eukaryota</taxon>
        <taxon>Metazoa</taxon>
        <taxon>Ecdysozoa</taxon>
        <taxon>Nematoda</taxon>
        <taxon>Chromadorea</taxon>
        <taxon>Rhabditida</taxon>
        <taxon>Tylenchina</taxon>
        <taxon>Panagrolaimomorpha</taxon>
        <taxon>Panagrolaimoidea</taxon>
        <taxon>Panagrolaimidae</taxon>
        <taxon>Panagrolaimus</taxon>
    </lineage>
</organism>
<proteinExistence type="predicted"/>
<name>A0AC34G513_9BILA</name>
<dbReference type="Proteomes" id="UP000887579">
    <property type="component" value="Unplaced"/>
</dbReference>